<protein>
    <submittedName>
        <fullName evidence="2">Uncharacterized protein</fullName>
    </submittedName>
</protein>
<evidence type="ECO:0000313" key="2">
    <source>
        <dbReference type="EMBL" id="KAH3860883.1"/>
    </source>
</evidence>
<dbReference type="AlphaFoldDB" id="A0A9D4LNK7"/>
<dbReference type="Proteomes" id="UP000828390">
    <property type="component" value="Unassembled WGS sequence"/>
</dbReference>
<reference evidence="2" key="1">
    <citation type="journal article" date="2019" name="bioRxiv">
        <title>The Genome of the Zebra Mussel, Dreissena polymorpha: A Resource for Invasive Species Research.</title>
        <authorList>
            <person name="McCartney M.A."/>
            <person name="Auch B."/>
            <person name="Kono T."/>
            <person name="Mallez S."/>
            <person name="Zhang Y."/>
            <person name="Obille A."/>
            <person name="Becker A."/>
            <person name="Abrahante J.E."/>
            <person name="Garbe J."/>
            <person name="Badalamenti J.P."/>
            <person name="Herman A."/>
            <person name="Mangelson H."/>
            <person name="Liachko I."/>
            <person name="Sullivan S."/>
            <person name="Sone E.D."/>
            <person name="Koren S."/>
            <person name="Silverstein K.A.T."/>
            <person name="Beckman K.B."/>
            <person name="Gohl D.M."/>
        </authorList>
    </citation>
    <scope>NUCLEOTIDE SEQUENCE</scope>
    <source>
        <strain evidence="2">Duluth1</strain>
        <tissue evidence="2">Whole animal</tissue>
    </source>
</reference>
<organism evidence="2 3">
    <name type="scientific">Dreissena polymorpha</name>
    <name type="common">Zebra mussel</name>
    <name type="synonym">Mytilus polymorpha</name>
    <dbReference type="NCBI Taxonomy" id="45954"/>
    <lineage>
        <taxon>Eukaryota</taxon>
        <taxon>Metazoa</taxon>
        <taxon>Spiralia</taxon>
        <taxon>Lophotrochozoa</taxon>
        <taxon>Mollusca</taxon>
        <taxon>Bivalvia</taxon>
        <taxon>Autobranchia</taxon>
        <taxon>Heteroconchia</taxon>
        <taxon>Euheterodonta</taxon>
        <taxon>Imparidentia</taxon>
        <taxon>Neoheterodontei</taxon>
        <taxon>Myida</taxon>
        <taxon>Dreissenoidea</taxon>
        <taxon>Dreissenidae</taxon>
        <taxon>Dreissena</taxon>
    </lineage>
</organism>
<comment type="caution">
    <text evidence="2">The sequence shown here is derived from an EMBL/GenBank/DDBJ whole genome shotgun (WGS) entry which is preliminary data.</text>
</comment>
<keyword evidence="3" id="KW-1185">Reference proteome</keyword>
<feature type="compositionally biased region" description="Basic and acidic residues" evidence="1">
    <location>
        <begin position="70"/>
        <end position="84"/>
    </location>
</feature>
<gene>
    <name evidence="2" type="ORF">DPMN_023806</name>
</gene>
<feature type="region of interest" description="Disordered" evidence="1">
    <location>
        <begin position="14"/>
        <end position="180"/>
    </location>
</feature>
<proteinExistence type="predicted"/>
<sequence length="192" mass="22139">MLFIITIQYFRETDRETDRDDRRNSYNGGPFKPIEPTYTRPVKPAEPEPIWDRNGHVPGLKGRTGSLPDINDHVDMRMAQEARRMSQPRNSDPVYSSPRKDKDPPPTQKPVDNYRQNMVRVFPESGQRLPRAKTNQSPRKNASGRISPEPDYYDDPPLSPKPDYNGRKSRDRVDASRDSGLVRIIVACQHQL</sequence>
<reference evidence="2" key="2">
    <citation type="submission" date="2020-11" db="EMBL/GenBank/DDBJ databases">
        <authorList>
            <person name="McCartney M.A."/>
            <person name="Auch B."/>
            <person name="Kono T."/>
            <person name="Mallez S."/>
            <person name="Becker A."/>
            <person name="Gohl D.M."/>
            <person name="Silverstein K.A.T."/>
            <person name="Koren S."/>
            <person name="Bechman K.B."/>
            <person name="Herman A."/>
            <person name="Abrahante J.E."/>
            <person name="Garbe J."/>
        </authorList>
    </citation>
    <scope>NUCLEOTIDE SEQUENCE</scope>
    <source>
        <strain evidence="2">Duluth1</strain>
        <tissue evidence="2">Whole animal</tissue>
    </source>
</reference>
<evidence type="ECO:0000256" key="1">
    <source>
        <dbReference type="SAM" id="MobiDB-lite"/>
    </source>
</evidence>
<dbReference type="EMBL" id="JAIWYP010000002">
    <property type="protein sequence ID" value="KAH3860883.1"/>
    <property type="molecule type" value="Genomic_DNA"/>
</dbReference>
<feature type="compositionally biased region" description="Basic and acidic residues" evidence="1">
    <location>
        <begin position="164"/>
        <end position="177"/>
    </location>
</feature>
<feature type="compositionally biased region" description="Basic and acidic residues" evidence="1">
    <location>
        <begin position="43"/>
        <end position="55"/>
    </location>
</feature>
<feature type="compositionally biased region" description="Basic and acidic residues" evidence="1">
    <location>
        <begin position="14"/>
        <end position="24"/>
    </location>
</feature>
<evidence type="ECO:0000313" key="3">
    <source>
        <dbReference type="Proteomes" id="UP000828390"/>
    </source>
</evidence>
<accession>A0A9D4LNK7</accession>
<name>A0A9D4LNK7_DREPO</name>